<dbReference type="AlphaFoldDB" id="A0A419X4D7"/>
<evidence type="ECO:0000313" key="3">
    <source>
        <dbReference type="Proteomes" id="UP000284531"/>
    </source>
</evidence>
<dbReference type="Proteomes" id="UP000284531">
    <property type="component" value="Unassembled WGS sequence"/>
</dbReference>
<proteinExistence type="predicted"/>
<evidence type="ECO:0000256" key="1">
    <source>
        <dbReference type="SAM" id="Phobius"/>
    </source>
</evidence>
<organism evidence="2 3">
    <name type="scientific">Marinifilum flexuosum</name>
    <dbReference type="NCBI Taxonomy" id="1117708"/>
    <lineage>
        <taxon>Bacteria</taxon>
        <taxon>Pseudomonadati</taxon>
        <taxon>Bacteroidota</taxon>
        <taxon>Bacteroidia</taxon>
        <taxon>Marinilabiliales</taxon>
        <taxon>Marinifilaceae</taxon>
    </lineage>
</organism>
<keyword evidence="1" id="KW-1133">Transmembrane helix</keyword>
<sequence>MVKNYREGVMPNRFLILFEVIFTILIAYIIDQYWILAFVVLFFFSPRKIDLIKLENEKKVIVHYIFRWMKKREVSRSNVPIDVKNILVITYYSNIRYSSGRSSIPSYKRIISYCKVYFFMKDKTIVETNIEKIKKYEDAILIAQYLSDELKLPLYEKEEEHIDLYKIDKEIYEKTGKDAWNRLNF</sequence>
<reference evidence="2 3" key="1">
    <citation type="submission" date="2018-09" db="EMBL/GenBank/DDBJ databases">
        <title>Genomic Encyclopedia of Archaeal and Bacterial Type Strains, Phase II (KMG-II): from individual species to whole genera.</title>
        <authorList>
            <person name="Goeker M."/>
        </authorList>
    </citation>
    <scope>NUCLEOTIDE SEQUENCE [LARGE SCALE GENOMIC DNA]</scope>
    <source>
        <strain evidence="2 3">DSM 21950</strain>
    </source>
</reference>
<protein>
    <submittedName>
        <fullName evidence="2">Uncharacterized protein</fullName>
    </submittedName>
</protein>
<keyword evidence="1" id="KW-0472">Membrane</keyword>
<accession>A0A419X4D7</accession>
<evidence type="ECO:0000313" key="2">
    <source>
        <dbReference type="EMBL" id="RKE02604.1"/>
    </source>
</evidence>
<dbReference type="EMBL" id="RAPQ01000009">
    <property type="protein sequence ID" value="RKE02604.1"/>
    <property type="molecule type" value="Genomic_DNA"/>
</dbReference>
<name>A0A419X4D7_9BACT</name>
<gene>
    <name evidence="2" type="ORF">BXY64_2699</name>
</gene>
<keyword evidence="1" id="KW-0812">Transmembrane</keyword>
<feature type="transmembrane region" description="Helical" evidence="1">
    <location>
        <begin position="20"/>
        <end position="44"/>
    </location>
</feature>
<dbReference type="RefSeq" id="WP_120240460.1">
    <property type="nucleotide sequence ID" value="NZ_RAPQ01000009.1"/>
</dbReference>
<comment type="caution">
    <text evidence="2">The sequence shown here is derived from an EMBL/GenBank/DDBJ whole genome shotgun (WGS) entry which is preliminary data.</text>
</comment>
<keyword evidence="3" id="KW-1185">Reference proteome</keyword>